<evidence type="ECO:0000313" key="4">
    <source>
        <dbReference type="EMBL" id="VAI61422.1"/>
    </source>
</evidence>
<keyword evidence="5" id="KW-1185">Reference proteome</keyword>
<dbReference type="EMBL" id="LT934122">
    <property type="protein sequence ID" value="VAI61422.1"/>
    <property type="molecule type" value="Genomic_DNA"/>
</dbReference>
<protein>
    <recommendedName>
        <fullName evidence="3">Glabrous enhancer-binding protein-like DBD domain-containing protein</fullName>
    </recommendedName>
</protein>
<dbReference type="AlphaFoldDB" id="A0A9R1BE80"/>
<dbReference type="GO" id="GO:0006355">
    <property type="term" value="P:regulation of DNA-templated transcription"/>
    <property type="evidence" value="ECO:0007669"/>
    <property type="project" value="InterPro"/>
</dbReference>
<proteinExistence type="inferred from homology"/>
<evidence type="ECO:0000256" key="1">
    <source>
        <dbReference type="ARBA" id="ARBA00010820"/>
    </source>
</evidence>
<dbReference type="Pfam" id="PF04504">
    <property type="entry name" value="GeBP-like_DBD"/>
    <property type="match status" value="1"/>
</dbReference>
<name>A0A9R1BE80_TRITD</name>
<sequence length="309" mass="33673">MEVDAATPSPPGSRKRSSRPRPRPDDGRPEPYPSPRGSPSRRSERTRRPRAPLDSDAVAAPAERRARAPRDSSPSPALRRPVRAFQEAAALAALAGSAPAASSSGARSYGVVWSDADEVALLNAAAAFRVRHGRVPGLPDMGALFDAIRGSISPHIDQPKVYYKLKRLKSKFDHAVPSAVVSRHEQRLRDLCKKVWGANFGLPAEKDAAPEEDEEDEEEERVRGNVPDAAAMLPVSTEVLDAYWKTDGPALSGVSLEKGLSKLATEDARWIEAKWRRQLDAEVHSQIKRHDLAKEVYGLLLDAIKGLGP</sequence>
<evidence type="ECO:0000256" key="2">
    <source>
        <dbReference type="SAM" id="MobiDB-lite"/>
    </source>
</evidence>
<accession>A0A9R1BE80</accession>
<feature type="domain" description="Glabrous enhancer-binding protein-like DBD" evidence="3">
    <location>
        <begin position="112"/>
        <end position="197"/>
    </location>
</feature>
<dbReference type="GO" id="GO:0005634">
    <property type="term" value="C:nucleus"/>
    <property type="evidence" value="ECO:0007669"/>
    <property type="project" value="TreeGrafter"/>
</dbReference>
<dbReference type="Proteomes" id="UP000324705">
    <property type="component" value="Chromosome 6B"/>
</dbReference>
<organism evidence="4 5">
    <name type="scientific">Triticum turgidum subsp. durum</name>
    <name type="common">Durum wheat</name>
    <name type="synonym">Triticum durum</name>
    <dbReference type="NCBI Taxonomy" id="4567"/>
    <lineage>
        <taxon>Eukaryota</taxon>
        <taxon>Viridiplantae</taxon>
        <taxon>Streptophyta</taxon>
        <taxon>Embryophyta</taxon>
        <taxon>Tracheophyta</taxon>
        <taxon>Spermatophyta</taxon>
        <taxon>Magnoliopsida</taxon>
        <taxon>Liliopsida</taxon>
        <taxon>Poales</taxon>
        <taxon>Poaceae</taxon>
        <taxon>BOP clade</taxon>
        <taxon>Pooideae</taxon>
        <taxon>Triticodae</taxon>
        <taxon>Triticeae</taxon>
        <taxon>Triticinae</taxon>
        <taxon>Triticum</taxon>
    </lineage>
</organism>
<gene>
    <name evidence="4" type="ORF">TRITD_6Bv1G193070</name>
</gene>
<dbReference type="OMA" id="SPRIDQF"/>
<dbReference type="PANTHER" id="PTHR31662:SF45">
    <property type="entry name" value="OS02G0768700 PROTEIN"/>
    <property type="match status" value="1"/>
</dbReference>
<comment type="similarity">
    <text evidence="1">Belongs to the GeBP family.</text>
</comment>
<reference evidence="4 5" key="1">
    <citation type="submission" date="2017-09" db="EMBL/GenBank/DDBJ databases">
        <authorList>
            <consortium name="International Durum Wheat Genome Sequencing Consortium (IDWGSC)"/>
            <person name="Milanesi L."/>
        </authorList>
    </citation>
    <scope>NUCLEOTIDE SEQUENCE [LARGE SCALE GENOMIC DNA]</scope>
    <source>
        <strain evidence="5">cv. Svevo</strain>
    </source>
</reference>
<feature type="region of interest" description="Disordered" evidence="2">
    <location>
        <begin position="1"/>
        <end position="80"/>
    </location>
</feature>
<evidence type="ECO:0000259" key="3">
    <source>
        <dbReference type="Pfam" id="PF04504"/>
    </source>
</evidence>
<dbReference type="InterPro" id="IPR007592">
    <property type="entry name" value="GEBP"/>
</dbReference>
<evidence type="ECO:0000313" key="5">
    <source>
        <dbReference type="Proteomes" id="UP000324705"/>
    </source>
</evidence>
<dbReference type="Gramene" id="TRITD6Bv1G193070.1">
    <property type="protein sequence ID" value="TRITD6Bv1G193070.1"/>
    <property type="gene ID" value="TRITD6Bv1G193070"/>
</dbReference>
<dbReference type="InterPro" id="IPR053932">
    <property type="entry name" value="GeBP-like_DBD"/>
</dbReference>
<dbReference type="PANTHER" id="PTHR31662">
    <property type="entry name" value="BNAANNG10740D PROTEIN-RELATED"/>
    <property type="match status" value="1"/>
</dbReference>